<dbReference type="EnsemblPlants" id="AET5Gv20112300.2">
    <property type="protein sequence ID" value="AET5Gv20112300.2"/>
    <property type="gene ID" value="AET5Gv20112300"/>
</dbReference>
<dbReference type="InterPro" id="IPR026960">
    <property type="entry name" value="RVT-Znf"/>
</dbReference>
<sequence length="102" mass="11668">MARPETDLNAPLIWNTKAPRKTKIFAWLLFKDRLSTAVNLAHKNIISSDLCTRCAMLPEDSTHLFITCPLANKIWQRMGVLPHQADLNELWDAPLPQHLPKN</sequence>
<evidence type="ECO:0000313" key="3">
    <source>
        <dbReference type="Proteomes" id="UP000015105"/>
    </source>
</evidence>
<dbReference type="AlphaFoldDB" id="A0A453JLP7"/>
<organism evidence="2 3">
    <name type="scientific">Aegilops tauschii subsp. strangulata</name>
    <name type="common">Goatgrass</name>
    <dbReference type="NCBI Taxonomy" id="200361"/>
    <lineage>
        <taxon>Eukaryota</taxon>
        <taxon>Viridiplantae</taxon>
        <taxon>Streptophyta</taxon>
        <taxon>Embryophyta</taxon>
        <taxon>Tracheophyta</taxon>
        <taxon>Spermatophyta</taxon>
        <taxon>Magnoliopsida</taxon>
        <taxon>Liliopsida</taxon>
        <taxon>Poales</taxon>
        <taxon>Poaceae</taxon>
        <taxon>BOP clade</taxon>
        <taxon>Pooideae</taxon>
        <taxon>Triticodae</taxon>
        <taxon>Triticeae</taxon>
        <taxon>Triticinae</taxon>
        <taxon>Aegilops</taxon>
    </lineage>
</organism>
<reference evidence="3" key="2">
    <citation type="journal article" date="2017" name="Nat. Plants">
        <title>The Aegilops tauschii genome reveals multiple impacts of transposons.</title>
        <authorList>
            <person name="Zhao G."/>
            <person name="Zou C."/>
            <person name="Li K."/>
            <person name="Wang K."/>
            <person name="Li T."/>
            <person name="Gao L."/>
            <person name="Zhang X."/>
            <person name="Wang H."/>
            <person name="Yang Z."/>
            <person name="Liu X."/>
            <person name="Jiang W."/>
            <person name="Mao L."/>
            <person name="Kong X."/>
            <person name="Jiao Y."/>
            <person name="Jia J."/>
        </authorList>
    </citation>
    <scope>NUCLEOTIDE SEQUENCE [LARGE SCALE GENOMIC DNA]</scope>
    <source>
        <strain evidence="3">cv. AL8/78</strain>
    </source>
</reference>
<proteinExistence type="predicted"/>
<reference evidence="2" key="4">
    <citation type="submission" date="2019-03" db="UniProtKB">
        <authorList>
            <consortium name="EnsemblPlants"/>
        </authorList>
    </citation>
    <scope>IDENTIFICATION</scope>
</reference>
<evidence type="ECO:0000313" key="2">
    <source>
        <dbReference type="EnsemblPlants" id="AET5Gv20112300.2"/>
    </source>
</evidence>
<protein>
    <recommendedName>
        <fullName evidence="1">Reverse transcriptase zinc-binding domain-containing protein</fullName>
    </recommendedName>
</protein>
<accession>A0A453JLP7</accession>
<reference evidence="3" key="1">
    <citation type="journal article" date="2014" name="Science">
        <title>Ancient hybridizations among the ancestral genomes of bread wheat.</title>
        <authorList>
            <consortium name="International Wheat Genome Sequencing Consortium,"/>
            <person name="Marcussen T."/>
            <person name="Sandve S.R."/>
            <person name="Heier L."/>
            <person name="Spannagl M."/>
            <person name="Pfeifer M."/>
            <person name="Jakobsen K.S."/>
            <person name="Wulff B.B."/>
            <person name="Steuernagel B."/>
            <person name="Mayer K.F."/>
            <person name="Olsen O.A."/>
        </authorList>
    </citation>
    <scope>NUCLEOTIDE SEQUENCE [LARGE SCALE GENOMIC DNA]</scope>
    <source>
        <strain evidence="3">cv. AL8/78</strain>
    </source>
</reference>
<evidence type="ECO:0000259" key="1">
    <source>
        <dbReference type="Pfam" id="PF13966"/>
    </source>
</evidence>
<name>A0A453JLP7_AEGTS</name>
<feature type="domain" description="Reverse transcriptase zinc-binding" evidence="1">
    <location>
        <begin position="7"/>
        <end position="75"/>
    </location>
</feature>
<dbReference type="Pfam" id="PF13966">
    <property type="entry name" value="zf-RVT"/>
    <property type="match status" value="1"/>
</dbReference>
<dbReference type="Gramene" id="AET5Gv20112300.2">
    <property type="protein sequence ID" value="AET5Gv20112300.2"/>
    <property type="gene ID" value="AET5Gv20112300"/>
</dbReference>
<reference evidence="2" key="5">
    <citation type="journal article" date="2021" name="G3 (Bethesda)">
        <title>Aegilops tauschii genome assembly Aet v5.0 features greater sequence contiguity and improved annotation.</title>
        <authorList>
            <person name="Wang L."/>
            <person name="Zhu T."/>
            <person name="Rodriguez J.C."/>
            <person name="Deal K.R."/>
            <person name="Dubcovsky J."/>
            <person name="McGuire P.E."/>
            <person name="Lux T."/>
            <person name="Spannagl M."/>
            <person name="Mayer K.F.X."/>
            <person name="Baldrich P."/>
            <person name="Meyers B.C."/>
            <person name="Huo N."/>
            <person name="Gu Y.Q."/>
            <person name="Zhou H."/>
            <person name="Devos K.M."/>
            <person name="Bennetzen J.L."/>
            <person name="Unver T."/>
            <person name="Budak H."/>
            <person name="Gulick P.J."/>
            <person name="Galiba G."/>
            <person name="Kalapos B."/>
            <person name="Nelson D.R."/>
            <person name="Li P."/>
            <person name="You F.M."/>
            <person name="Luo M.C."/>
            <person name="Dvorak J."/>
        </authorList>
    </citation>
    <scope>NUCLEOTIDE SEQUENCE [LARGE SCALE GENOMIC DNA]</scope>
    <source>
        <strain evidence="2">cv. AL8/78</strain>
    </source>
</reference>
<reference evidence="2" key="3">
    <citation type="journal article" date="2017" name="Nature">
        <title>Genome sequence of the progenitor of the wheat D genome Aegilops tauschii.</title>
        <authorList>
            <person name="Luo M.C."/>
            <person name="Gu Y.Q."/>
            <person name="Puiu D."/>
            <person name="Wang H."/>
            <person name="Twardziok S.O."/>
            <person name="Deal K.R."/>
            <person name="Huo N."/>
            <person name="Zhu T."/>
            <person name="Wang L."/>
            <person name="Wang Y."/>
            <person name="McGuire P.E."/>
            <person name="Liu S."/>
            <person name="Long H."/>
            <person name="Ramasamy R.K."/>
            <person name="Rodriguez J.C."/>
            <person name="Van S.L."/>
            <person name="Yuan L."/>
            <person name="Wang Z."/>
            <person name="Xia Z."/>
            <person name="Xiao L."/>
            <person name="Anderson O.D."/>
            <person name="Ouyang S."/>
            <person name="Liang Y."/>
            <person name="Zimin A.V."/>
            <person name="Pertea G."/>
            <person name="Qi P."/>
            <person name="Bennetzen J.L."/>
            <person name="Dai X."/>
            <person name="Dawson M.W."/>
            <person name="Muller H.G."/>
            <person name="Kugler K."/>
            <person name="Rivarola-Duarte L."/>
            <person name="Spannagl M."/>
            <person name="Mayer K.F.X."/>
            <person name="Lu F.H."/>
            <person name="Bevan M.W."/>
            <person name="Leroy P."/>
            <person name="Li P."/>
            <person name="You F.M."/>
            <person name="Sun Q."/>
            <person name="Liu Z."/>
            <person name="Lyons E."/>
            <person name="Wicker T."/>
            <person name="Salzberg S.L."/>
            <person name="Devos K.M."/>
            <person name="Dvorak J."/>
        </authorList>
    </citation>
    <scope>NUCLEOTIDE SEQUENCE [LARGE SCALE GENOMIC DNA]</scope>
    <source>
        <strain evidence="2">cv. AL8/78</strain>
    </source>
</reference>
<dbReference type="Proteomes" id="UP000015105">
    <property type="component" value="Chromosome 5D"/>
</dbReference>
<keyword evidence="3" id="KW-1185">Reference proteome</keyword>